<comment type="similarity">
    <text evidence="2">Belongs to the RNase PH family.</text>
</comment>
<evidence type="ECO:0000256" key="2">
    <source>
        <dbReference type="ARBA" id="ARBA00006678"/>
    </source>
</evidence>
<dbReference type="GO" id="GO:0016075">
    <property type="term" value="P:rRNA catabolic process"/>
    <property type="evidence" value="ECO:0007669"/>
    <property type="project" value="TreeGrafter"/>
</dbReference>
<dbReference type="PANTHER" id="PTHR11953">
    <property type="entry name" value="EXOSOME COMPLEX COMPONENT"/>
    <property type="match status" value="1"/>
</dbReference>
<evidence type="ECO:0000313" key="9">
    <source>
        <dbReference type="Proteomes" id="UP000054481"/>
    </source>
</evidence>
<keyword evidence="4" id="KW-0271">Exosome</keyword>
<dbReference type="GO" id="GO:0071051">
    <property type="term" value="P:poly(A)-dependent snoRNA 3'-end processing"/>
    <property type="evidence" value="ECO:0007669"/>
    <property type="project" value="TreeGrafter"/>
</dbReference>
<evidence type="ECO:0000256" key="5">
    <source>
        <dbReference type="ARBA" id="ARBA00023242"/>
    </source>
</evidence>
<dbReference type="InterPro" id="IPR020568">
    <property type="entry name" value="Ribosomal_Su5_D2-typ_SF"/>
</dbReference>
<dbReference type="GO" id="GO:0000177">
    <property type="term" value="C:cytoplasmic exosome (RNase complex)"/>
    <property type="evidence" value="ECO:0007669"/>
    <property type="project" value="TreeGrafter"/>
</dbReference>
<keyword evidence="9" id="KW-1185">Reference proteome</keyword>
<evidence type="ECO:0000259" key="6">
    <source>
        <dbReference type="Pfam" id="PF01138"/>
    </source>
</evidence>
<reference evidence="8 9" key="1">
    <citation type="journal article" date="2014" name="Genome Biol. Evol.">
        <title>Comparative genomics and transcriptomics analyses reveal divergent lifestyle features of nematode endoparasitic fungus Hirsutella minnesotensis.</title>
        <authorList>
            <person name="Lai Y."/>
            <person name="Liu K."/>
            <person name="Zhang X."/>
            <person name="Zhang X."/>
            <person name="Li K."/>
            <person name="Wang N."/>
            <person name="Shu C."/>
            <person name="Wu Y."/>
            <person name="Wang C."/>
            <person name="Bushley K.E."/>
            <person name="Xiang M."/>
            <person name="Liu X."/>
        </authorList>
    </citation>
    <scope>NUCLEOTIDE SEQUENCE [LARGE SCALE GENOMIC DNA]</scope>
    <source>
        <strain evidence="8 9">3608</strain>
    </source>
</reference>
<protein>
    <submittedName>
        <fullName evidence="8">Uncharacterized protein</fullName>
    </submittedName>
</protein>
<gene>
    <name evidence="8" type="ORF">HIM_08022</name>
</gene>
<dbReference type="Gene3D" id="3.30.230.70">
    <property type="entry name" value="GHMP Kinase, N-terminal domain"/>
    <property type="match status" value="1"/>
</dbReference>
<dbReference type="InterPro" id="IPR001247">
    <property type="entry name" value="ExoRNase_PH_dom1"/>
</dbReference>
<feature type="domain" description="Exoribonuclease phosphorolytic" evidence="6">
    <location>
        <begin position="10"/>
        <end position="139"/>
    </location>
</feature>
<dbReference type="EMBL" id="KQ030544">
    <property type="protein sequence ID" value="KJZ72663.1"/>
    <property type="molecule type" value="Genomic_DNA"/>
</dbReference>
<comment type="subcellular location">
    <subcellularLocation>
        <location evidence="1">Nucleus</location>
    </subcellularLocation>
</comment>
<feature type="domain" description="Exoribonuclease phosphorolytic" evidence="7">
    <location>
        <begin position="151"/>
        <end position="207"/>
    </location>
</feature>
<dbReference type="OrthoDB" id="27298at2759"/>
<dbReference type="GO" id="GO:0071028">
    <property type="term" value="P:nuclear mRNA surveillance"/>
    <property type="evidence" value="ECO:0007669"/>
    <property type="project" value="TreeGrafter"/>
</dbReference>
<dbReference type="GO" id="GO:0000176">
    <property type="term" value="C:nuclear exosome (RNase complex)"/>
    <property type="evidence" value="ECO:0007669"/>
    <property type="project" value="TreeGrafter"/>
</dbReference>
<dbReference type="SUPFAM" id="SSF55666">
    <property type="entry name" value="Ribonuclease PH domain 2-like"/>
    <property type="match status" value="1"/>
</dbReference>
<evidence type="ECO:0000256" key="4">
    <source>
        <dbReference type="ARBA" id="ARBA00022835"/>
    </source>
</evidence>
<evidence type="ECO:0000256" key="1">
    <source>
        <dbReference type="ARBA" id="ARBA00004123"/>
    </source>
</evidence>
<dbReference type="PANTHER" id="PTHR11953:SF1">
    <property type="entry name" value="EXOSOME COMPLEX COMPONENT RRP46"/>
    <property type="match status" value="1"/>
</dbReference>
<accession>A0A0F7ZT83</accession>
<dbReference type="Proteomes" id="UP000054481">
    <property type="component" value="Unassembled WGS sequence"/>
</dbReference>
<sequence length="251" mass="26310">MAPFISEPTAELSHLPKADGSATFSYHGFVVTAAVNGPIEAPRRDENAFEALVDVVVRPAAGVGGTAERQLESILEPALRQLIPVRNFPRCMVQVTLQVTGAPENAYVNAKLLQAQLDLPIIPALLHAAILGLLDAAVPLKAIATATTLAVGVDGKEGIVVDPSAAEAAKAQSVHVLGFTSDNELLLAECAGTFTPGEWDVVLETGRSVCCQASGSRLDEASSSKALTSPSIKAFIRSILEDKSAADLYWK</sequence>
<evidence type="ECO:0000259" key="7">
    <source>
        <dbReference type="Pfam" id="PF03725"/>
    </source>
</evidence>
<name>A0A0F7ZT83_9HYPO</name>
<evidence type="ECO:0000313" key="8">
    <source>
        <dbReference type="EMBL" id="KJZ72663.1"/>
    </source>
</evidence>
<dbReference type="Pfam" id="PF01138">
    <property type="entry name" value="RNase_PH"/>
    <property type="match status" value="1"/>
</dbReference>
<proteinExistence type="inferred from homology"/>
<keyword evidence="3" id="KW-0698">rRNA processing</keyword>
<dbReference type="InterPro" id="IPR036345">
    <property type="entry name" value="ExoRNase_PH_dom2_sf"/>
</dbReference>
<evidence type="ECO:0000256" key="3">
    <source>
        <dbReference type="ARBA" id="ARBA00022552"/>
    </source>
</evidence>
<keyword evidence="5" id="KW-0539">Nucleus</keyword>
<dbReference type="GO" id="GO:0005730">
    <property type="term" value="C:nucleolus"/>
    <property type="evidence" value="ECO:0007669"/>
    <property type="project" value="TreeGrafter"/>
</dbReference>
<dbReference type="InterPro" id="IPR050080">
    <property type="entry name" value="RNase_PH"/>
</dbReference>
<dbReference type="GO" id="GO:0034475">
    <property type="term" value="P:U4 snRNA 3'-end processing"/>
    <property type="evidence" value="ECO:0007669"/>
    <property type="project" value="TreeGrafter"/>
</dbReference>
<dbReference type="InterPro" id="IPR027408">
    <property type="entry name" value="PNPase/RNase_PH_dom_sf"/>
</dbReference>
<organism evidence="8 9">
    <name type="scientific">Hirsutella minnesotensis 3608</name>
    <dbReference type="NCBI Taxonomy" id="1043627"/>
    <lineage>
        <taxon>Eukaryota</taxon>
        <taxon>Fungi</taxon>
        <taxon>Dikarya</taxon>
        <taxon>Ascomycota</taxon>
        <taxon>Pezizomycotina</taxon>
        <taxon>Sordariomycetes</taxon>
        <taxon>Hypocreomycetidae</taxon>
        <taxon>Hypocreales</taxon>
        <taxon>Ophiocordycipitaceae</taxon>
        <taxon>Hirsutella</taxon>
    </lineage>
</organism>
<dbReference type="AlphaFoldDB" id="A0A0F7ZT83"/>
<dbReference type="GO" id="GO:0003723">
    <property type="term" value="F:RNA binding"/>
    <property type="evidence" value="ECO:0007669"/>
    <property type="project" value="TreeGrafter"/>
</dbReference>
<dbReference type="SUPFAM" id="SSF54211">
    <property type="entry name" value="Ribosomal protein S5 domain 2-like"/>
    <property type="match status" value="1"/>
</dbReference>
<dbReference type="GO" id="GO:0006364">
    <property type="term" value="P:rRNA processing"/>
    <property type="evidence" value="ECO:0007669"/>
    <property type="project" value="UniProtKB-KW"/>
</dbReference>
<dbReference type="InterPro" id="IPR015847">
    <property type="entry name" value="ExoRNase_PH_dom2"/>
</dbReference>
<dbReference type="Pfam" id="PF03725">
    <property type="entry name" value="RNase_PH_C"/>
    <property type="match status" value="1"/>
</dbReference>